<dbReference type="EMBL" id="JBHRSS010000003">
    <property type="protein sequence ID" value="MFC3103238.1"/>
    <property type="molecule type" value="Genomic_DNA"/>
</dbReference>
<protein>
    <submittedName>
        <fullName evidence="1">Uncharacterized protein</fullName>
    </submittedName>
</protein>
<evidence type="ECO:0000313" key="1">
    <source>
        <dbReference type="EMBL" id="MFC3103238.1"/>
    </source>
</evidence>
<sequence length="795" mass="86767">MSSKKLVVALVAVLALVAAGIAAVLVLMPTGVRFDPAKGDQRDYRVGVVAHVREGDDAANASNSQSLVMQSVMRYRVDAAGPTLKMHVQPRFIDVEDGDGFSMFSSANRDKLRGTPVVDLMSDGFDLIMDRKSGDTRLNAINQNAWNEFTERLGNTQTDQFKQQMAAPSLTRELTAREGAQITVDSFQGMPALTLTVDTVSDDSVTVTLERAADADSAYTAIGGSDNNARMRVTAVHGRMRVDRDGGWIDALTLISDQDVKTDGRTGHMHTIMTMHAVDDPALGSLANGLDQLRATAQMSQRSNELELPLAHRPSEADRGRGFNPAKTPYASADASFSIDEADNALVLTLAHDIGIDENLGMSTLKSLTLRDADGKTLDIPLVLQSIGPDYAQGTMNTTVRLLPMGWQDAGLDRITEVEAQLDYAAPAEPDHVELPLADTPTELHDGAAQARAIPTDDGWQLILSGTEQAFYIFDSSAVFAPELSARISQKAHDGLTPADRTLLARVDTPDAWVQQIQVEGSGHAFGLKSYKNMPQPSRHDVVFTSRQQRYSNRELPPPETRELYIDELPDAPSVSLDDVAPEGAGENQLNMRLPIGVGSACALSADAPSESGHALVWRPDDERASGFGIGSRRTGEHPDTAPWQLMTDDGVRIYFYGIDVTTTLRCPGQPAWQTREVNAKSDKPWLVDVDAVIDGQVDGEIDGQIDRGQKAKRFFDSHRFLDARGKLVRPMLKDMAPDIRLDDWRVEGASHTVADYLDDAGRIRFWGQIARVKSVTFTGDPIEKQWHTHLQGVQ</sequence>
<proteinExistence type="predicted"/>
<name>A0ABV7EKJ3_9GAMM</name>
<gene>
    <name evidence="1" type="ORF">ACFOSU_04965</name>
</gene>
<comment type="caution">
    <text evidence="1">The sequence shown here is derived from an EMBL/GenBank/DDBJ whole genome shotgun (WGS) entry which is preliminary data.</text>
</comment>
<reference evidence="2" key="1">
    <citation type="journal article" date="2019" name="Int. J. Syst. Evol. Microbiol.">
        <title>The Global Catalogue of Microorganisms (GCM) 10K type strain sequencing project: providing services to taxonomists for standard genome sequencing and annotation.</title>
        <authorList>
            <consortium name="The Broad Institute Genomics Platform"/>
            <consortium name="The Broad Institute Genome Sequencing Center for Infectious Disease"/>
            <person name="Wu L."/>
            <person name="Ma J."/>
        </authorList>
    </citation>
    <scope>NUCLEOTIDE SEQUENCE [LARGE SCALE GENOMIC DNA]</scope>
    <source>
        <strain evidence="2">KCTC 52640</strain>
    </source>
</reference>
<keyword evidence="2" id="KW-1185">Reference proteome</keyword>
<evidence type="ECO:0000313" key="2">
    <source>
        <dbReference type="Proteomes" id="UP001595462"/>
    </source>
</evidence>
<dbReference type="Proteomes" id="UP001595462">
    <property type="component" value="Unassembled WGS sequence"/>
</dbReference>
<organism evidence="1 2">
    <name type="scientific">Salinisphaera aquimarina</name>
    <dbReference type="NCBI Taxonomy" id="2094031"/>
    <lineage>
        <taxon>Bacteria</taxon>
        <taxon>Pseudomonadati</taxon>
        <taxon>Pseudomonadota</taxon>
        <taxon>Gammaproteobacteria</taxon>
        <taxon>Salinisphaerales</taxon>
        <taxon>Salinisphaeraceae</taxon>
        <taxon>Salinisphaera</taxon>
    </lineage>
</organism>
<dbReference type="RefSeq" id="WP_380687077.1">
    <property type="nucleotide sequence ID" value="NZ_JBHRSS010000003.1"/>
</dbReference>
<accession>A0ABV7EKJ3</accession>